<keyword evidence="2" id="KW-0689">Ribosomal protein</keyword>
<evidence type="ECO:0000256" key="4">
    <source>
        <dbReference type="SAM" id="MobiDB-lite"/>
    </source>
</evidence>
<organism evidence="6 7">
    <name type="scientific">Tetradesmus obliquus</name>
    <name type="common">Green alga</name>
    <name type="synonym">Acutodesmus obliquus</name>
    <dbReference type="NCBI Taxonomy" id="3088"/>
    <lineage>
        <taxon>Eukaryota</taxon>
        <taxon>Viridiplantae</taxon>
        <taxon>Chlorophyta</taxon>
        <taxon>core chlorophytes</taxon>
        <taxon>Chlorophyceae</taxon>
        <taxon>CS clade</taxon>
        <taxon>Sphaeropleales</taxon>
        <taxon>Scenedesmaceae</taxon>
        <taxon>Tetradesmus</taxon>
    </lineage>
</organism>
<dbReference type="InterPro" id="IPR041988">
    <property type="entry name" value="Ribosomal_uL24_KOW"/>
</dbReference>
<dbReference type="InterPro" id="IPR014722">
    <property type="entry name" value="Rib_uL2_dom2"/>
</dbReference>
<dbReference type="CDD" id="cd06089">
    <property type="entry name" value="KOW_RPL26"/>
    <property type="match status" value="1"/>
</dbReference>
<dbReference type="AlphaFoldDB" id="A0A383VH90"/>
<dbReference type="GO" id="GO:0003735">
    <property type="term" value="F:structural constituent of ribosome"/>
    <property type="evidence" value="ECO:0007669"/>
    <property type="project" value="InterPro"/>
</dbReference>
<dbReference type="GO" id="GO:0003723">
    <property type="term" value="F:RNA binding"/>
    <property type="evidence" value="ECO:0007669"/>
    <property type="project" value="InterPro"/>
</dbReference>
<feature type="region of interest" description="Disordered" evidence="4">
    <location>
        <begin position="132"/>
        <end position="169"/>
    </location>
</feature>
<dbReference type="InterPro" id="IPR008991">
    <property type="entry name" value="Translation_prot_SH3-like_sf"/>
</dbReference>
<dbReference type="SUPFAM" id="SSF50104">
    <property type="entry name" value="Translation proteins SH3-like domain"/>
    <property type="match status" value="1"/>
</dbReference>
<dbReference type="GO" id="GO:1990904">
    <property type="term" value="C:ribonucleoprotein complex"/>
    <property type="evidence" value="ECO:0007669"/>
    <property type="project" value="UniProtKB-KW"/>
</dbReference>
<dbReference type="GO" id="GO:0006412">
    <property type="term" value="P:translation"/>
    <property type="evidence" value="ECO:0007669"/>
    <property type="project" value="InterPro"/>
</dbReference>
<dbReference type="Proteomes" id="UP000256970">
    <property type="component" value="Unassembled WGS sequence"/>
</dbReference>
<dbReference type="Gene3D" id="2.30.30.30">
    <property type="match status" value="1"/>
</dbReference>
<name>A0A383VH90_TETOB</name>
<comment type="similarity">
    <text evidence="1">Belongs to the universal ribosomal protein uL24 family.</text>
</comment>
<evidence type="ECO:0000256" key="1">
    <source>
        <dbReference type="ARBA" id="ARBA00010618"/>
    </source>
</evidence>
<evidence type="ECO:0000259" key="5">
    <source>
        <dbReference type="Pfam" id="PF17136"/>
    </source>
</evidence>
<gene>
    <name evidence="6" type="ORF">BQ4739_LOCUS5349</name>
</gene>
<evidence type="ECO:0000313" key="7">
    <source>
        <dbReference type="Proteomes" id="UP000256970"/>
    </source>
</evidence>
<dbReference type="Pfam" id="PF17136">
    <property type="entry name" value="ribosomal_L24"/>
    <property type="match status" value="1"/>
</dbReference>
<dbReference type="STRING" id="3088.A0A383VH90"/>
<evidence type="ECO:0000256" key="3">
    <source>
        <dbReference type="ARBA" id="ARBA00023274"/>
    </source>
</evidence>
<feature type="region of interest" description="Disordered" evidence="4">
    <location>
        <begin position="79"/>
        <end position="98"/>
    </location>
</feature>
<keyword evidence="3" id="KW-0687">Ribonucleoprotein</keyword>
<evidence type="ECO:0000313" key="6">
    <source>
        <dbReference type="EMBL" id="SZX64867.1"/>
    </source>
</evidence>
<dbReference type="InterPro" id="IPR003256">
    <property type="entry name" value="Ribosomal_uL24"/>
</dbReference>
<proteinExistence type="inferred from homology"/>
<sequence>MVTRHIRGDVDPDSGEKVPGYTVKYEHPIHYSNVMLLDPEKNTPVRVTMKYEDQPPFRKVRMTRGKKASGCIVPWPEAWKKDPYPSTDEGAKDTKPEEAAKVTYNPAADFTMQVPAHHRQLRQLRELRDAAAAAAAAAAKQQQQQRQQRPSRGSLFGSSSSRSYHSSSRGKCAAEVQQVQEMLSGCSLGGSGSVLQLLQRLPFSSSSSSSVSRLLCRGFGSRAHLSSWCGLAAAPLLV</sequence>
<feature type="domain" description="Large ribosomal subunit protein uL24 C-terminal" evidence="5">
    <location>
        <begin position="1"/>
        <end position="63"/>
    </location>
</feature>
<keyword evidence="7" id="KW-1185">Reference proteome</keyword>
<evidence type="ECO:0000256" key="2">
    <source>
        <dbReference type="ARBA" id="ARBA00022980"/>
    </source>
</evidence>
<dbReference type="InterPro" id="IPR057264">
    <property type="entry name" value="Ribosomal_uL24_C"/>
</dbReference>
<reference evidence="6 7" key="1">
    <citation type="submission" date="2016-10" db="EMBL/GenBank/DDBJ databases">
        <authorList>
            <person name="Cai Z."/>
        </authorList>
    </citation>
    <scope>NUCLEOTIDE SEQUENCE [LARGE SCALE GENOMIC DNA]</scope>
</reference>
<protein>
    <recommendedName>
        <fullName evidence="5">Large ribosomal subunit protein uL24 C-terminal domain-containing protein</fullName>
    </recommendedName>
</protein>
<dbReference type="GO" id="GO:0005840">
    <property type="term" value="C:ribosome"/>
    <property type="evidence" value="ECO:0007669"/>
    <property type="project" value="UniProtKB-KW"/>
</dbReference>
<dbReference type="PANTHER" id="PTHR12903">
    <property type="entry name" value="MITOCHONDRIAL RIBOSOMAL PROTEIN L24"/>
    <property type="match status" value="1"/>
</dbReference>
<dbReference type="EMBL" id="FNXT01000495">
    <property type="protein sequence ID" value="SZX64867.1"/>
    <property type="molecule type" value="Genomic_DNA"/>
</dbReference>
<accession>A0A383VH90</accession>